<keyword evidence="2" id="KW-0472">Membrane</keyword>
<dbReference type="NCBIfam" id="TIGR02532">
    <property type="entry name" value="IV_pilin_GFxxxE"/>
    <property type="match status" value="1"/>
</dbReference>
<dbReference type="GO" id="GO:0015628">
    <property type="term" value="P:protein secretion by the type II secretion system"/>
    <property type="evidence" value="ECO:0007669"/>
    <property type="project" value="InterPro"/>
</dbReference>
<feature type="transmembrane region" description="Helical" evidence="2">
    <location>
        <begin position="12"/>
        <end position="31"/>
    </location>
</feature>
<dbReference type="SUPFAM" id="SSF54523">
    <property type="entry name" value="Pili subunits"/>
    <property type="match status" value="1"/>
</dbReference>
<evidence type="ECO:0000256" key="1">
    <source>
        <dbReference type="ARBA" id="ARBA00022481"/>
    </source>
</evidence>
<keyword evidence="1" id="KW-0488">Methylation</keyword>
<dbReference type="InterPro" id="IPR012902">
    <property type="entry name" value="N_methyl_site"/>
</dbReference>
<dbReference type="AlphaFoldDB" id="A0AAU8HRG6"/>
<keyword evidence="2" id="KW-1133">Transmembrane helix</keyword>
<dbReference type="RefSeq" id="WP_353892726.1">
    <property type="nucleotide sequence ID" value="NZ_CP159485.1"/>
</dbReference>
<evidence type="ECO:0000256" key="2">
    <source>
        <dbReference type="SAM" id="Phobius"/>
    </source>
</evidence>
<organism evidence="3">
    <name type="scientific">Proteinivorax hydrogeniformans</name>
    <dbReference type="NCBI Taxonomy" id="1826727"/>
    <lineage>
        <taxon>Bacteria</taxon>
        <taxon>Bacillati</taxon>
        <taxon>Bacillota</taxon>
        <taxon>Clostridia</taxon>
        <taxon>Eubacteriales</taxon>
        <taxon>Proteinivoracaceae</taxon>
        <taxon>Proteinivorax</taxon>
    </lineage>
</organism>
<keyword evidence="2" id="KW-0812">Transmembrane</keyword>
<name>A0AAU8HRG6_9FIRM</name>
<dbReference type="InterPro" id="IPR000983">
    <property type="entry name" value="Bac_GSPG_pilin"/>
</dbReference>
<proteinExistence type="predicted"/>
<dbReference type="InterPro" id="IPR045584">
    <property type="entry name" value="Pilin-like"/>
</dbReference>
<dbReference type="EMBL" id="CP159485">
    <property type="protein sequence ID" value="XCI28149.1"/>
    <property type="molecule type" value="Genomic_DNA"/>
</dbReference>
<reference evidence="3" key="1">
    <citation type="journal article" date="2018" name="Antonie Van Leeuwenhoek">
        <title>Proteinivorax hydrogeniformans sp. nov., an anaerobic, haloalkaliphilic bacterium fermenting proteinaceous compounds with high hydrogen production.</title>
        <authorList>
            <person name="Boltyanskaya Y."/>
            <person name="Detkova E."/>
            <person name="Pimenov N."/>
            <person name="Kevbrin V."/>
        </authorList>
    </citation>
    <scope>NUCLEOTIDE SEQUENCE</scope>
    <source>
        <strain evidence="3">Z-710</strain>
    </source>
</reference>
<sequence>MKSLKFNEKGFTLLEVLIVISLLGVILVLTVPNIATGSSHANDELCKSTIKVIEGALTQYEIVNNTELNESKLGEENIVEYLHKQNFLQNMLKCPSGGEYSLEGGKIVCSEHNDN</sequence>
<reference evidence="3" key="2">
    <citation type="submission" date="2024-06" db="EMBL/GenBank/DDBJ databases">
        <authorList>
            <person name="Petrova K.O."/>
            <person name="Toshchakov S.V."/>
            <person name="Boltjanskaja Y.V."/>
            <person name="Kevbrin V.V."/>
        </authorList>
    </citation>
    <scope>NUCLEOTIDE SEQUENCE</scope>
    <source>
        <strain evidence="3">Z-710</strain>
    </source>
</reference>
<gene>
    <name evidence="3" type="ORF">PRVXH_002095</name>
</gene>
<dbReference type="Gene3D" id="3.30.700.10">
    <property type="entry name" value="Glycoprotein, Type 4 Pilin"/>
    <property type="match status" value="1"/>
</dbReference>
<dbReference type="Pfam" id="PF07963">
    <property type="entry name" value="N_methyl"/>
    <property type="match status" value="1"/>
</dbReference>
<evidence type="ECO:0000313" key="3">
    <source>
        <dbReference type="EMBL" id="XCI28149.1"/>
    </source>
</evidence>
<dbReference type="PRINTS" id="PR00813">
    <property type="entry name" value="BCTERIALGSPG"/>
</dbReference>
<dbReference type="PROSITE" id="PS00409">
    <property type="entry name" value="PROKAR_NTER_METHYL"/>
    <property type="match status" value="1"/>
</dbReference>
<dbReference type="GO" id="GO:0015627">
    <property type="term" value="C:type II protein secretion system complex"/>
    <property type="evidence" value="ECO:0007669"/>
    <property type="project" value="InterPro"/>
</dbReference>
<protein>
    <submittedName>
        <fullName evidence="3">Prepilin-type N-terminal cleavage/methylation domain-containing protein</fullName>
    </submittedName>
</protein>
<accession>A0AAU8HRG6</accession>